<feature type="compositionally biased region" description="Acidic residues" evidence="1">
    <location>
        <begin position="273"/>
        <end position="284"/>
    </location>
</feature>
<feature type="compositionally biased region" description="Polar residues" evidence="1">
    <location>
        <begin position="395"/>
        <end position="421"/>
    </location>
</feature>
<evidence type="ECO:0000256" key="1">
    <source>
        <dbReference type="SAM" id="MobiDB-lite"/>
    </source>
</evidence>
<dbReference type="OrthoDB" id="6133336at2759"/>
<name>A0A8B6BVK1_MYTGA</name>
<gene>
    <name evidence="2" type="ORF">MGAL_10B019067</name>
</gene>
<feature type="compositionally biased region" description="Basic residues" evidence="1">
    <location>
        <begin position="310"/>
        <end position="320"/>
    </location>
</feature>
<accession>A0A8B6BVK1</accession>
<organism evidence="2 3">
    <name type="scientific">Mytilus galloprovincialis</name>
    <name type="common">Mediterranean mussel</name>
    <dbReference type="NCBI Taxonomy" id="29158"/>
    <lineage>
        <taxon>Eukaryota</taxon>
        <taxon>Metazoa</taxon>
        <taxon>Spiralia</taxon>
        <taxon>Lophotrochozoa</taxon>
        <taxon>Mollusca</taxon>
        <taxon>Bivalvia</taxon>
        <taxon>Autobranchia</taxon>
        <taxon>Pteriomorphia</taxon>
        <taxon>Mytilida</taxon>
        <taxon>Mytiloidea</taxon>
        <taxon>Mytilidae</taxon>
        <taxon>Mytilinae</taxon>
        <taxon>Mytilus</taxon>
    </lineage>
</organism>
<comment type="caution">
    <text evidence="2">The sequence shown here is derived from an EMBL/GenBank/DDBJ whole genome shotgun (WGS) entry which is preliminary data.</text>
</comment>
<sequence>MPDETEVWAVPAHIGTSPPYKSDMRFRNMKLNARLLGRKSRERKLMLPCDSPFQKRNLTKYPMEYSRTESRKNADGQHVVRKLTAEKVRKAQADSENLRQYSLKMFDNAVDVYTHRNDQRNVLSEIPSRVMSGHNGPTHNGSVLYNKRSNIMNSIRLRPQSEIPTKFNHLKSQTIQPQIKQTLCRSNREYTVSCVSPKVQTARSVSTISNNSEFRLIPNGSMCSEELDWVKSEMNDSVFDDNENCSNTSSSVSMDPSFLKRNLPSAKLHFYSIEEDSSSEEDVNVTDVMPTEEPKKDLIPEPQPETSRPKSGKGRPKSGRSKSSASPKAKAKRGKSPKSKKGKDKTPVPVTPPPEPEVKVIETPPPRKPLKGPKCWVDDATITSEKEILNDDEIVSQTSKPGSPTCKSPTKSNVSFKNQGESPDVENVQTLPEPVKKEQCLVLEEVEQYVPNGLPSFICPSSEERSRQEAIKDWLAGCNFGSASRCVPLL</sequence>
<dbReference type="AlphaFoldDB" id="A0A8B6BVK1"/>
<feature type="region of interest" description="Disordered" evidence="1">
    <location>
        <begin position="273"/>
        <end position="431"/>
    </location>
</feature>
<dbReference type="EMBL" id="UYJE01000720">
    <property type="protein sequence ID" value="VDH95676.1"/>
    <property type="molecule type" value="Genomic_DNA"/>
</dbReference>
<evidence type="ECO:0000313" key="3">
    <source>
        <dbReference type="Proteomes" id="UP000596742"/>
    </source>
</evidence>
<evidence type="ECO:0000313" key="2">
    <source>
        <dbReference type="EMBL" id="VDH95676.1"/>
    </source>
</evidence>
<reference evidence="2" key="1">
    <citation type="submission" date="2018-11" db="EMBL/GenBank/DDBJ databases">
        <authorList>
            <person name="Alioto T."/>
            <person name="Alioto T."/>
        </authorList>
    </citation>
    <scope>NUCLEOTIDE SEQUENCE</scope>
</reference>
<feature type="compositionally biased region" description="Basic residues" evidence="1">
    <location>
        <begin position="329"/>
        <end position="343"/>
    </location>
</feature>
<proteinExistence type="predicted"/>
<keyword evidence="3" id="KW-1185">Reference proteome</keyword>
<dbReference type="Proteomes" id="UP000596742">
    <property type="component" value="Unassembled WGS sequence"/>
</dbReference>
<protein>
    <submittedName>
        <fullName evidence="2">Uncharacterized protein</fullName>
    </submittedName>
</protein>